<reference evidence="2" key="1">
    <citation type="journal article" date="2021" name="Proc. Natl. Acad. Sci. U.S.A.">
        <title>A Catalog of Tens of Thousands of Viruses from Human Metagenomes Reveals Hidden Associations with Chronic Diseases.</title>
        <authorList>
            <person name="Tisza M.J."/>
            <person name="Buck C.B."/>
        </authorList>
    </citation>
    <scope>NUCLEOTIDE SEQUENCE</scope>
    <source>
        <strain evidence="2">CtDuC3</strain>
    </source>
</reference>
<feature type="region of interest" description="Disordered" evidence="1">
    <location>
        <begin position="91"/>
        <end position="113"/>
    </location>
</feature>
<evidence type="ECO:0000313" key="2">
    <source>
        <dbReference type="EMBL" id="DAD71273.1"/>
    </source>
</evidence>
<dbReference type="EMBL" id="BK015879">
    <property type="protein sequence ID" value="DAD71273.1"/>
    <property type="molecule type" value="Genomic_DNA"/>
</dbReference>
<organism evidence="2">
    <name type="scientific">Siphoviridae sp. ctDuC3</name>
    <dbReference type="NCBI Taxonomy" id="2827563"/>
    <lineage>
        <taxon>Viruses</taxon>
        <taxon>Duplodnaviria</taxon>
        <taxon>Heunggongvirae</taxon>
        <taxon>Uroviricota</taxon>
        <taxon>Caudoviricetes</taxon>
    </lineage>
</organism>
<accession>A0A8S5LMQ8</accession>
<proteinExistence type="predicted"/>
<protein>
    <submittedName>
        <fullName evidence="2">Uncharacterized protein</fullName>
    </submittedName>
</protein>
<sequence>MVWMMEDGAVADSGRIRIVTRAKPADYIYTETEVITFESLVAKVEDVIAKGNAATDSATTAAQKADAAANKANAASDKAAQVEAEIKASEARRVEAEQGRAEAEATRAAHESKRTETFNTNLVSWNSKVDAACKKATDTASKAAQDAKTATDAAIAKTEEATQAAVAKAQTATDNATTAANKAETVVAQLPIPSGNVLKGEAESTFINLHDSWKAPILNGKVLGQSNQVTTTGKNLLGGERYVFGYNIRGFKNILKPNTQYTYSSSGITDGKAAFKLLAFNAQQSKGIELTVGYINNASETFTTPENIGEFEELYLGGNYNDAGKNCINNFFQIEEGAKATAYEPFTGGKPSPSPEYPQEITNLTKAELVIIGKNLINPNRLAQIDSSYYQAVDGQLKVINSHNAAWKDVPIYGTLQAGTYTLSGDNIEIRDTALNQIVNIMSTQVKQFTLNNPTSIKMKVGYGWPKYPVITKAQLEVGSKATAYEPHKSKNTVIDLKDNELCSLPNRVKDEVVIDAEGNVSLIKRTKQYDWNCAQIIKGTGRNYAVDKVLDIGANYTGLVAEKAINAVNNTIGICYVNQKMIYVTVPESLTTKEQANQLYGGMKVIYQLAEPQTIPLGKVELPALPEATSNVWNDGNIPANVYVNYLKDVNIAYTDLENQIKQITAALSVMDTPAVIPEMAWGTPAAI</sequence>
<name>A0A8S5LMQ8_9CAUD</name>
<evidence type="ECO:0000256" key="1">
    <source>
        <dbReference type="SAM" id="MobiDB-lite"/>
    </source>
</evidence>